<gene>
    <name evidence="2" type="ORF">TvY486_0040970</name>
</gene>
<proteinExistence type="predicted"/>
<evidence type="ECO:0000313" key="2">
    <source>
        <dbReference type="EMBL" id="CCD21185.1"/>
    </source>
</evidence>
<keyword evidence="3" id="KW-1185">Reference proteome</keyword>
<evidence type="ECO:0000256" key="1">
    <source>
        <dbReference type="SAM" id="MobiDB-lite"/>
    </source>
</evidence>
<protein>
    <submittedName>
        <fullName evidence="2">Uncharacterized protein</fullName>
    </submittedName>
</protein>
<dbReference type="Proteomes" id="UP000009027">
    <property type="component" value="Unassembled WGS sequence"/>
</dbReference>
<sequence>MLNDYGRQKGEAGERSLHRLPCSPSRVQILRDIHIPKPVSTTKTVSAVLPKGNVRTGGQNTLLLQHPTISNASRTSASECVLPFLIVFITVVLSMQMCRFQGPLQQRNWAPVTHKNQRRHVRCSVALGPTRRPHLPVVLKHTRLWTMCQANGALLAKAAWNAHGYSARCFAVTSLSIKVMTSVAQNRRLLSSETHTDIHTGRVESCKTDFHPANDMRTRLLCGECLTVASRCAHFVAPFPRKACDSTASGHVHSQSAGGGSTPSHAPSPPQRTLHKHEPPTTRSLTVVEVFTAKHRRQMRGDFSVCRETNTTFPIGCIHHTSVSQRANISYGAPMETTAISSKKQRRTKKCASNLLNVLHQQSFLSDSKDVNRHNLQLPR</sequence>
<accession>F9WUD6</accession>
<evidence type="ECO:0000313" key="3">
    <source>
        <dbReference type="Proteomes" id="UP000009027"/>
    </source>
</evidence>
<name>F9WUD6_TRYVY</name>
<feature type="compositionally biased region" description="Polar residues" evidence="1">
    <location>
        <begin position="247"/>
        <end position="256"/>
    </location>
</feature>
<reference evidence="2 3" key="1">
    <citation type="journal article" date="2012" name="Proc. Natl. Acad. Sci. U.S.A.">
        <title>Antigenic diversity is generated by distinct evolutionary mechanisms in African trypanosome species.</title>
        <authorList>
            <person name="Jackson A.P."/>
            <person name="Berry A."/>
            <person name="Aslett M."/>
            <person name="Allison H.C."/>
            <person name="Burton P."/>
            <person name="Vavrova-Anderson J."/>
            <person name="Brown R."/>
            <person name="Browne H."/>
            <person name="Corton N."/>
            <person name="Hauser H."/>
            <person name="Gamble J."/>
            <person name="Gilderthorp R."/>
            <person name="Marcello L."/>
            <person name="McQuillan J."/>
            <person name="Otto T.D."/>
            <person name="Quail M.A."/>
            <person name="Sanders M.J."/>
            <person name="van Tonder A."/>
            <person name="Ginger M.L."/>
            <person name="Field M.C."/>
            <person name="Barry J.D."/>
            <person name="Hertz-Fowler C."/>
            <person name="Berriman M."/>
        </authorList>
    </citation>
    <scope>NUCLEOTIDE SEQUENCE</scope>
    <source>
        <strain evidence="2 3">Y486</strain>
    </source>
</reference>
<organism evidence="2 3">
    <name type="scientific">Trypanosoma vivax (strain Y486)</name>
    <dbReference type="NCBI Taxonomy" id="1055687"/>
    <lineage>
        <taxon>Eukaryota</taxon>
        <taxon>Discoba</taxon>
        <taxon>Euglenozoa</taxon>
        <taxon>Kinetoplastea</taxon>
        <taxon>Metakinetoplastina</taxon>
        <taxon>Trypanosomatida</taxon>
        <taxon>Trypanosomatidae</taxon>
        <taxon>Trypanosoma</taxon>
        <taxon>Duttonella</taxon>
    </lineage>
</organism>
<feature type="region of interest" description="Disordered" evidence="1">
    <location>
        <begin position="247"/>
        <end position="282"/>
    </location>
</feature>
<dbReference type="AlphaFoldDB" id="F9WUD6"/>
<dbReference type="EMBL" id="CAEX01007156">
    <property type="protein sequence ID" value="CCD21185.1"/>
    <property type="molecule type" value="Genomic_DNA"/>
</dbReference>
<dbReference type="VEuPathDB" id="TriTrypDB:TvY486_0040970"/>